<evidence type="ECO:0000313" key="3">
    <source>
        <dbReference type="Proteomes" id="UP000475862"/>
    </source>
</evidence>
<sequence>MAVFLKSKRDKDMVMFNNYKYNFGSNNVNTCEVRWRCAKRSCSDTLYTFGSKVVNGENILLSDQDRHNHMPCNDSDINRQMVSTICKRKASEELFIQPKKIILKELAQTSQLADGLTSNDFNTIRKTNLKFLSTVDTIYMDGTFQYCARFFTQMFTIHGFQNGHYIPLIFCLFPDKKYETYFYTLNAIIDKCNEINLKFSPKNITIDFELAIHSAVNEIWPLSKRVGCRFHLTQAWYRNIQQHGLVTEYKTNSDIGK</sequence>
<reference evidence="2 3" key="1">
    <citation type="submission" date="2019-08" db="EMBL/GenBank/DDBJ databases">
        <title>The genome of the soybean aphid Biotype 1, its phylome, world population structure and adaptation to the North American continent.</title>
        <authorList>
            <person name="Giordano R."/>
            <person name="Donthu R.K."/>
            <person name="Hernandez A.G."/>
            <person name="Wright C.L."/>
            <person name="Zimin A.V."/>
        </authorList>
    </citation>
    <scope>NUCLEOTIDE SEQUENCE [LARGE SCALE GENOMIC DNA]</scope>
    <source>
        <tissue evidence="2">Whole aphids</tissue>
    </source>
</reference>
<evidence type="ECO:0000313" key="2">
    <source>
        <dbReference type="EMBL" id="KAE9521534.1"/>
    </source>
</evidence>
<comment type="caution">
    <text evidence="2">The sequence shown here is derived from an EMBL/GenBank/DDBJ whole genome shotgun (WGS) entry which is preliminary data.</text>
</comment>
<dbReference type="Gene3D" id="2.20.25.240">
    <property type="match status" value="1"/>
</dbReference>
<feature type="domain" description="MULE transposase" evidence="1">
    <location>
        <begin position="138"/>
        <end position="234"/>
    </location>
</feature>
<dbReference type="PANTHER" id="PTHR47160:SF10">
    <property type="entry name" value="MULE TRANSPOSASE DOMAIN-CONTAINING PROTEIN"/>
    <property type="match status" value="1"/>
</dbReference>
<keyword evidence="3" id="KW-1185">Reference proteome</keyword>
<dbReference type="AlphaFoldDB" id="A0A6G0SU90"/>
<evidence type="ECO:0000259" key="1">
    <source>
        <dbReference type="Pfam" id="PF10551"/>
    </source>
</evidence>
<dbReference type="InterPro" id="IPR018289">
    <property type="entry name" value="MULE_transposase_dom"/>
</dbReference>
<dbReference type="Proteomes" id="UP000475862">
    <property type="component" value="Unassembled WGS sequence"/>
</dbReference>
<dbReference type="OrthoDB" id="6586959at2759"/>
<protein>
    <recommendedName>
        <fullName evidence="1">MULE transposase domain-containing protein</fullName>
    </recommendedName>
</protein>
<gene>
    <name evidence="2" type="ORF">AGLY_018060</name>
</gene>
<proteinExistence type="predicted"/>
<accession>A0A6G0SU90</accession>
<dbReference type="PANTHER" id="PTHR47160">
    <property type="entry name" value="PUTATIVE-RELATED"/>
    <property type="match status" value="1"/>
</dbReference>
<organism evidence="2 3">
    <name type="scientific">Aphis glycines</name>
    <name type="common">Soybean aphid</name>
    <dbReference type="NCBI Taxonomy" id="307491"/>
    <lineage>
        <taxon>Eukaryota</taxon>
        <taxon>Metazoa</taxon>
        <taxon>Ecdysozoa</taxon>
        <taxon>Arthropoda</taxon>
        <taxon>Hexapoda</taxon>
        <taxon>Insecta</taxon>
        <taxon>Pterygota</taxon>
        <taxon>Neoptera</taxon>
        <taxon>Paraneoptera</taxon>
        <taxon>Hemiptera</taxon>
        <taxon>Sternorrhyncha</taxon>
        <taxon>Aphidomorpha</taxon>
        <taxon>Aphidoidea</taxon>
        <taxon>Aphididae</taxon>
        <taxon>Aphidini</taxon>
        <taxon>Aphis</taxon>
        <taxon>Aphis</taxon>
    </lineage>
</organism>
<dbReference type="EMBL" id="VYZN01002772">
    <property type="protein sequence ID" value="KAE9521534.1"/>
    <property type="molecule type" value="Genomic_DNA"/>
</dbReference>
<dbReference type="Pfam" id="PF10551">
    <property type="entry name" value="MULE"/>
    <property type="match status" value="1"/>
</dbReference>
<name>A0A6G0SU90_APHGL</name>